<dbReference type="Pfam" id="PF13403">
    <property type="entry name" value="Hint_2"/>
    <property type="match status" value="1"/>
</dbReference>
<dbReference type="InterPro" id="IPR036844">
    <property type="entry name" value="Hint_dom_sf"/>
</dbReference>
<gene>
    <name evidence="2" type="ORF">ASILVAE211_18820</name>
</gene>
<dbReference type="RefSeq" id="WP_227322910.1">
    <property type="nucleotide sequence ID" value="NZ_JAESVB010000011.1"/>
</dbReference>
<comment type="caution">
    <text evidence="2">The sequence shown here is derived from an EMBL/GenBank/DDBJ whole genome shotgun (WGS) entry which is preliminary data.</text>
</comment>
<dbReference type="EMBL" id="JAESVB010000011">
    <property type="protein sequence ID" value="MCB8877257.1"/>
    <property type="molecule type" value="Genomic_DNA"/>
</dbReference>
<evidence type="ECO:0000313" key="2">
    <source>
        <dbReference type="EMBL" id="MCB8877257.1"/>
    </source>
</evidence>
<protein>
    <submittedName>
        <fullName evidence="2">Hint domain-containing protein</fullName>
    </submittedName>
</protein>
<feature type="domain" description="Hedgehog/Intein (Hint)" evidence="1">
    <location>
        <begin position="404"/>
        <end position="538"/>
    </location>
</feature>
<sequence>MPTVTVAGSGVSVTLNYSSDDSAPYANTLAMALSTGLQSGNLTPLIYTSGTVAPSAPNGVVFINTTPSAIVSIPTSDVGIVITGGTTTITGGGVGETVVAGSSGLTYTNITPSGSAIDYIAAGDGNNLITTSTTGSGNYQVNTGAGNDTIAVTGNAVVNAGTGQNTVSVSGGSSLIYSEGHDDITANGAGTDTINIGTGQATINPGSANLFIYETGVAAGALFVAPGTGTDTAVVGVGGGTVYGGSGGNNVLIAGAGSTTGATTVFHGGGNGDQIYATGSTPVIFYAGSGSETLSGAGGIVQGETLSSSSAADIFVAGSGTGRIFLGSGADTVGAVNGAAGGNYQVSNFGSADRLVLDGYGAEYATESTVNGEVVTLSDGTEFLLNGVTSLSPTQIVFDAPLVPCFLQGTLIQTSRGDVAVESLAVGDIVATTLHGDQPIRWIGVCTVSTRFADPLKTMPIRIKAGALRDNVPLRDLLVSPDHAMLVDDILIQAGALVNCLSIVQERTMPERFTYYHIELAEHSLILAEGAPAETFVDNVDRMIFDNWAEHQTLYGLDIPIVEMDRPRANSRRQIPTDISHKLMRRAVAGLEQTAVAA</sequence>
<dbReference type="Gene3D" id="2.160.20.160">
    <property type="match status" value="1"/>
</dbReference>
<dbReference type="Gene3D" id="2.170.16.10">
    <property type="entry name" value="Hedgehog/Intein (Hint) domain"/>
    <property type="match status" value="1"/>
</dbReference>
<accession>A0A963YVP1</accession>
<dbReference type="AlphaFoldDB" id="A0A963YVP1"/>
<name>A0A963YVP1_9PROT</name>
<proteinExistence type="predicted"/>
<dbReference type="Proteomes" id="UP000708298">
    <property type="component" value="Unassembled WGS sequence"/>
</dbReference>
<dbReference type="SUPFAM" id="SSF51120">
    <property type="entry name" value="beta-Roll"/>
    <property type="match status" value="2"/>
</dbReference>
<evidence type="ECO:0000313" key="3">
    <source>
        <dbReference type="Proteomes" id="UP000708298"/>
    </source>
</evidence>
<organism evidence="2 3">
    <name type="scientific">Acidisoma silvae</name>
    <dbReference type="NCBI Taxonomy" id="2802396"/>
    <lineage>
        <taxon>Bacteria</taxon>
        <taxon>Pseudomonadati</taxon>
        <taxon>Pseudomonadota</taxon>
        <taxon>Alphaproteobacteria</taxon>
        <taxon>Acetobacterales</taxon>
        <taxon>Acidocellaceae</taxon>
        <taxon>Acidisoma</taxon>
    </lineage>
</organism>
<keyword evidence="3" id="KW-1185">Reference proteome</keyword>
<evidence type="ECO:0000259" key="1">
    <source>
        <dbReference type="Pfam" id="PF13403"/>
    </source>
</evidence>
<dbReference type="InterPro" id="IPR028992">
    <property type="entry name" value="Hedgehog/Intein_dom"/>
</dbReference>
<reference evidence="2" key="2">
    <citation type="submission" date="2021-01" db="EMBL/GenBank/DDBJ databases">
        <authorList>
            <person name="Mieszkin S."/>
            <person name="Pouder E."/>
            <person name="Alain K."/>
        </authorList>
    </citation>
    <scope>NUCLEOTIDE SEQUENCE</scope>
    <source>
        <strain evidence="2">HW T2.11</strain>
    </source>
</reference>
<dbReference type="SUPFAM" id="SSF51294">
    <property type="entry name" value="Hedgehog/intein (Hint) domain"/>
    <property type="match status" value="1"/>
</dbReference>
<dbReference type="InterPro" id="IPR011049">
    <property type="entry name" value="Serralysin-like_metalloprot_C"/>
</dbReference>
<reference evidence="2" key="1">
    <citation type="journal article" date="2021" name="Microorganisms">
        <title>Acidisoma silvae sp. nov. and Acidisomacellulosilytica sp. nov., Two Acidophilic Bacteria Isolated from Decaying Wood, Hydrolyzing Cellulose and Producing Poly-3-hydroxybutyrate.</title>
        <authorList>
            <person name="Mieszkin S."/>
            <person name="Pouder E."/>
            <person name="Uroz S."/>
            <person name="Simon-Colin C."/>
            <person name="Alain K."/>
        </authorList>
    </citation>
    <scope>NUCLEOTIDE SEQUENCE</scope>
    <source>
        <strain evidence="2">HW T2.11</strain>
    </source>
</reference>